<sequence>MSAISLVTVLSLCVLPLIAAETCQSNPYINGCSLPFHMPFFYKQKFTPSCNLHDMCYKCGVHFGKTKADCDSEFYQNMKTACNSLSKRFLLPDHAACKASALTFYESVKGFGALFFQTTSPSWCAESWTRTCVV</sequence>
<evidence type="ECO:0000313" key="2">
    <source>
        <dbReference type="EMBL" id="VDI13924.1"/>
    </source>
</evidence>
<accession>A0A8B6D3D0</accession>
<reference evidence="2" key="1">
    <citation type="submission" date="2018-11" db="EMBL/GenBank/DDBJ databases">
        <authorList>
            <person name="Alioto T."/>
            <person name="Alioto T."/>
        </authorList>
    </citation>
    <scope>NUCLEOTIDE SEQUENCE</scope>
</reference>
<proteinExistence type="predicted"/>
<evidence type="ECO:0008006" key="4">
    <source>
        <dbReference type="Google" id="ProtNLM"/>
    </source>
</evidence>
<dbReference type="Gene3D" id="1.20.90.10">
    <property type="entry name" value="Phospholipase A2 domain"/>
    <property type="match status" value="1"/>
</dbReference>
<keyword evidence="3" id="KW-1185">Reference proteome</keyword>
<dbReference type="AlphaFoldDB" id="A0A8B6D3D0"/>
<dbReference type="PANTHER" id="PTHR37687:SF1">
    <property type="entry name" value="AGAP006772-PA"/>
    <property type="match status" value="1"/>
</dbReference>
<comment type="caution">
    <text evidence="2">The sequence shown here is derived from an EMBL/GenBank/DDBJ whole genome shotgun (WGS) entry which is preliminary data.</text>
</comment>
<dbReference type="InterPro" id="IPR036444">
    <property type="entry name" value="PLipase_A2_dom_sf"/>
</dbReference>
<dbReference type="SUPFAM" id="SSF48619">
    <property type="entry name" value="Phospholipase A2, PLA2"/>
    <property type="match status" value="1"/>
</dbReference>
<gene>
    <name evidence="2" type="ORF">MGAL_10B090737</name>
</gene>
<evidence type="ECO:0000313" key="3">
    <source>
        <dbReference type="Proteomes" id="UP000596742"/>
    </source>
</evidence>
<dbReference type="EMBL" id="UYJE01002822">
    <property type="protein sequence ID" value="VDI13924.1"/>
    <property type="molecule type" value="Genomic_DNA"/>
</dbReference>
<dbReference type="Proteomes" id="UP000596742">
    <property type="component" value="Unassembled WGS sequence"/>
</dbReference>
<evidence type="ECO:0000256" key="1">
    <source>
        <dbReference type="SAM" id="SignalP"/>
    </source>
</evidence>
<dbReference type="GO" id="GO:0006644">
    <property type="term" value="P:phospholipid metabolic process"/>
    <property type="evidence" value="ECO:0007669"/>
    <property type="project" value="InterPro"/>
</dbReference>
<dbReference type="OrthoDB" id="10043382at2759"/>
<name>A0A8B6D3D0_MYTGA</name>
<dbReference type="GO" id="GO:0004623">
    <property type="term" value="F:phospholipase A2 activity"/>
    <property type="evidence" value="ECO:0007669"/>
    <property type="project" value="InterPro"/>
</dbReference>
<feature type="chain" id="PRO_5033018548" description="Conodipine-M alpha chain" evidence="1">
    <location>
        <begin position="21"/>
        <end position="134"/>
    </location>
</feature>
<dbReference type="PANTHER" id="PTHR37687">
    <property type="entry name" value="AGAP006772-PA"/>
    <property type="match status" value="1"/>
</dbReference>
<dbReference type="InterPro" id="IPR038875">
    <property type="entry name" value="PLA2_conodipine-like"/>
</dbReference>
<protein>
    <recommendedName>
        <fullName evidence="4">Conodipine-M alpha chain</fullName>
    </recommendedName>
</protein>
<organism evidence="2 3">
    <name type="scientific">Mytilus galloprovincialis</name>
    <name type="common">Mediterranean mussel</name>
    <dbReference type="NCBI Taxonomy" id="29158"/>
    <lineage>
        <taxon>Eukaryota</taxon>
        <taxon>Metazoa</taxon>
        <taxon>Spiralia</taxon>
        <taxon>Lophotrochozoa</taxon>
        <taxon>Mollusca</taxon>
        <taxon>Bivalvia</taxon>
        <taxon>Autobranchia</taxon>
        <taxon>Pteriomorphia</taxon>
        <taxon>Mytilida</taxon>
        <taxon>Mytiloidea</taxon>
        <taxon>Mytilidae</taxon>
        <taxon>Mytilinae</taxon>
        <taxon>Mytilus</taxon>
    </lineage>
</organism>
<keyword evidence="1" id="KW-0732">Signal</keyword>
<feature type="signal peptide" evidence="1">
    <location>
        <begin position="1"/>
        <end position="20"/>
    </location>
</feature>
<dbReference type="GO" id="GO:0050482">
    <property type="term" value="P:arachidonate secretion"/>
    <property type="evidence" value="ECO:0007669"/>
    <property type="project" value="InterPro"/>
</dbReference>